<reference evidence="4 5" key="1">
    <citation type="submission" date="2019-07" db="EMBL/GenBank/DDBJ databases">
        <title>Genome sequencing of lignin-degrading bacterial isolates.</title>
        <authorList>
            <person name="Gladden J."/>
        </authorList>
    </citation>
    <scope>NUCLEOTIDE SEQUENCE [LARGE SCALE GENOMIC DNA]</scope>
    <source>
        <strain evidence="4 5">J45</strain>
    </source>
</reference>
<feature type="domain" description="Mce/MlaD" evidence="2">
    <location>
        <begin position="35"/>
        <end position="112"/>
    </location>
</feature>
<dbReference type="AlphaFoldDB" id="A0A562DJV7"/>
<feature type="transmembrane region" description="Helical" evidence="1">
    <location>
        <begin position="7"/>
        <end position="28"/>
    </location>
</feature>
<dbReference type="InterPro" id="IPR052336">
    <property type="entry name" value="MlaD_Phospholipid_Transporter"/>
</dbReference>
<name>A0A562DJV7_RHORH</name>
<keyword evidence="1" id="KW-0472">Membrane</keyword>
<dbReference type="InterPro" id="IPR024516">
    <property type="entry name" value="Mce_C"/>
</dbReference>
<evidence type="ECO:0000256" key="1">
    <source>
        <dbReference type="SAM" id="Phobius"/>
    </source>
</evidence>
<dbReference type="Pfam" id="PF11887">
    <property type="entry name" value="Mce4_CUP1"/>
    <property type="match status" value="1"/>
</dbReference>
<comment type="caution">
    <text evidence="4">The sequence shown here is derived from an EMBL/GenBank/DDBJ whole genome shotgun (WGS) entry which is preliminary data.</text>
</comment>
<evidence type="ECO:0000313" key="5">
    <source>
        <dbReference type="Proteomes" id="UP000317573"/>
    </source>
</evidence>
<dbReference type="NCBIfam" id="TIGR00996">
    <property type="entry name" value="Mtu_fam_mce"/>
    <property type="match status" value="1"/>
</dbReference>
<keyword evidence="1" id="KW-1133">Transmembrane helix</keyword>
<dbReference type="InterPro" id="IPR003399">
    <property type="entry name" value="Mce/MlaD"/>
</dbReference>
<dbReference type="PANTHER" id="PTHR33371">
    <property type="entry name" value="INTERMEMBRANE PHOSPHOLIPID TRANSPORT SYSTEM BINDING PROTEIN MLAD-RELATED"/>
    <property type="match status" value="1"/>
</dbReference>
<evidence type="ECO:0000259" key="2">
    <source>
        <dbReference type="Pfam" id="PF02470"/>
    </source>
</evidence>
<proteinExistence type="predicted"/>
<evidence type="ECO:0000313" key="4">
    <source>
        <dbReference type="EMBL" id="TWH09844.1"/>
    </source>
</evidence>
<feature type="domain" description="Mammalian cell entry C-terminal" evidence="3">
    <location>
        <begin position="121"/>
        <end position="335"/>
    </location>
</feature>
<gene>
    <name evidence="4" type="ORF">L618_000500001640</name>
</gene>
<keyword evidence="1" id="KW-0812">Transmembrane</keyword>
<sequence>MPTWLPKVAATCFVVVSALVLVFVYHGFRGSFTPGVTVTVESGRSGLMLEDGAMAKAHGVHVGSVTAVQQTASGAVIELRLDPDAAARLPADPGADIRATTVFGAKYVTLTDPPSPGPVGLAEGTVLRASSVTVETNTVFESLSDVLQAVDPAKLNRTLGALSSALRGQGESLGRALVDTDAVLTRIEPRTETLRRDLAAAETTADIYTGATDGIVASFDNLAVTGTTLVDRADDLDRVLLAAIGMGDAGRRVVESNSEQLVDVLDLLRPTASLLEEYSPVLPCFLQGADRARQLAEPASGGNGSSMMLKSTFLLGTDPYEYPRNLPVVEATGGPRCGPLPIVTADETPAPYVVANTGANPFEAGNTSPVFVPDSLFELLTGGAG</sequence>
<protein>
    <submittedName>
        <fullName evidence="4">Phospholipid/cholesterol/gamma-HCH transport system substrate-binding protein</fullName>
    </submittedName>
</protein>
<dbReference type="InterPro" id="IPR005693">
    <property type="entry name" value="Mce"/>
</dbReference>
<accession>A0A562DJV7</accession>
<organism evidence="4 5">
    <name type="scientific">Rhodococcus rhodochrous J45</name>
    <dbReference type="NCBI Taxonomy" id="935266"/>
    <lineage>
        <taxon>Bacteria</taxon>
        <taxon>Bacillati</taxon>
        <taxon>Actinomycetota</taxon>
        <taxon>Actinomycetes</taxon>
        <taxon>Mycobacteriales</taxon>
        <taxon>Nocardiaceae</taxon>
        <taxon>Rhodococcus</taxon>
    </lineage>
</organism>
<dbReference type="GO" id="GO:0051701">
    <property type="term" value="P:biological process involved in interaction with host"/>
    <property type="evidence" value="ECO:0007669"/>
    <property type="project" value="TreeGrafter"/>
</dbReference>
<dbReference type="PANTHER" id="PTHR33371:SF19">
    <property type="entry name" value="MCE-FAMILY PROTEIN MCE4A"/>
    <property type="match status" value="1"/>
</dbReference>
<evidence type="ECO:0000259" key="3">
    <source>
        <dbReference type="Pfam" id="PF11887"/>
    </source>
</evidence>
<dbReference type="RefSeq" id="WP_261380060.1">
    <property type="nucleotide sequence ID" value="NZ_VLJT01000050.1"/>
</dbReference>
<dbReference type="Pfam" id="PF02470">
    <property type="entry name" value="MlaD"/>
    <property type="match status" value="1"/>
</dbReference>
<dbReference type="Proteomes" id="UP000317573">
    <property type="component" value="Unassembled WGS sequence"/>
</dbReference>
<dbReference type="EMBL" id="VLJT01000050">
    <property type="protein sequence ID" value="TWH09844.1"/>
    <property type="molecule type" value="Genomic_DNA"/>
</dbReference>
<dbReference type="GO" id="GO:0005576">
    <property type="term" value="C:extracellular region"/>
    <property type="evidence" value="ECO:0007669"/>
    <property type="project" value="TreeGrafter"/>
</dbReference>